<evidence type="ECO:0008006" key="5">
    <source>
        <dbReference type="Google" id="ProtNLM"/>
    </source>
</evidence>
<proteinExistence type="inferred from homology"/>
<sequence length="92" mass="9956">MQQHLIYQTLDGASASLSPDVVAELAQHIRGGVLTATDEGYDETRAIWNAMVDRRPALIARCLGTQDVCNAIDFARTHHMLVSVRGGGHLGD</sequence>
<evidence type="ECO:0000256" key="2">
    <source>
        <dbReference type="ARBA" id="ARBA00023002"/>
    </source>
</evidence>
<dbReference type="SUPFAM" id="SSF56176">
    <property type="entry name" value="FAD-binding/transporter-associated domain-like"/>
    <property type="match status" value="1"/>
</dbReference>
<dbReference type="InterPro" id="IPR016167">
    <property type="entry name" value="FAD-bd_PCMH_sub1"/>
</dbReference>
<dbReference type="InterPro" id="IPR036318">
    <property type="entry name" value="FAD-bd_PCMH-like_sf"/>
</dbReference>
<gene>
    <name evidence="3" type="ORF">GCM10007160_16290</name>
</gene>
<comment type="similarity">
    <text evidence="1">Belongs to the oxygen-dependent FAD-linked oxidoreductase family.</text>
</comment>
<dbReference type="Proteomes" id="UP000653056">
    <property type="component" value="Unassembled WGS sequence"/>
</dbReference>
<accession>A0ABQ2YMT8</accession>
<dbReference type="EMBL" id="BMXS01000006">
    <property type="protein sequence ID" value="GGX89663.1"/>
    <property type="molecule type" value="Genomic_DNA"/>
</dbReference>
<organism evidence="3 4">
    <name type="scientific">Litchfieldella qijiaojingensis</name>
    <dbReference type="NCBI Taxonomy" id="980347"/>
    <lineage>
        <taxon>Bacteria</taxon>
        <taxon>Pseudomonadati</taxon>
        <taxon>Pseudomonadota</taxon>
        <taxon>Gammaproteobacteria</taxon>
        <taxon>Oceanospirillales</taxon>
        <taxon>Halomonadaceae</taxon>
        <taxon>Litchfieldella</taxon>
    </lineage>
</organism>
<dbReference type="PROSITE" id="PS00862">
    <property type="entry name" value="OX2_COVAL_FAD"/>
    <property type="match status" value="1"/>
</dbReference>
<protein>
    <recommendedName>
        <fullName evidence="5">FAD-binding protein</fullName>
    </recommendedName>
</protein>
<evidence type="ECO:0000313" key="3">
    <source>
        <dbReference type="EMBL" id="GGX89663.1"/>
    </source>
</evidence>
<evidence type="ECO:0000256" key="1">
    <source>
        <dbReference type="ARBA" id="ARBA00005466"/>
    </source>
</evidence>
<reference evidence="4" key="1">
    <citation type="journal article" date="2019" name="Int. J. Syst. Evol. Microbiol.">
        <title>The Global Catalogue of Microorganisms (GCM) 10K type strain sequencing project: providing services to taxonomists for standard genome sequencing and annotation.</title>
        <authorList>
            <consortium name="The Broad Institute Genomics Platform"/>
            <consortium name="The Broad Institute Genome Sequencing Center for Infectious Disease"/>
            <person name="Wu L."/>
            <person name="Ma J."/>
        </authorList>
    </citation>
    <scope>NUCLEOTIDE SEQUENCE [LARGE SCALE GENOMIC DNA]</scope>
    <source>
        <strain evidence="4">KCTC 22228</strain>
    </source>
</reference>
<dbReference type="RefSeq" id="WP_229803393.1">
    <property type="nucleotide sequence ID" value="NZ_BMXS01000006.1"/>
</dbReference>
<comment type="caution">
    <text evidence="3">The sequence shown here is derived from an EMBL/GenBank/DDBJ whole genome shotgun (WGS) entry which is preliminary data.</text>
</comment>
<dbReference type="Gene3D" id="3.30.43.10">
    <property type="entry name" value="Uridine Diphospho-n-acetylenolpyruvylglucosamine Reductase, domain 2"/>
    <property type="match status" value="1"/>
</dbReference>
<name>A0ABQ2YMT8_9GAMM</name>
<evidence type="ECO:0000313" key="4">
    <source>
        <dbReference type="Proteomes" id="UP000653056"/>
    </source>
</evidence>
<keyword evidence="4" id="KW-1185">Reference proteome</keyword>
<keyword evidence="2" id="KW-0560">Oxidoreductase</keyword>
<dbReference type="InterPro" id="IPR006093">
    <property type="entry name" value="Oxy_OxRdtase_FAD_BS"/>
</dbReference>